<gene>
    <name evidence="1" type="ORF">NAT47_04665</name>
</gene>
<dbReference type="Proteomes" id="UP001203342">
    <property type="component" value="Unassembled WGS sequence"/>
</dbReference>
<dbReference type="RefSeq" id="WP_250580770.1">
    <property type="nucleotide sequence ID" value="NZ_JAMLJN010000003.1"/>
</dbReference>
<reference evidence="1 2" key="1">
    <citation type="submission" date="2022-05" db="EMBL/GenBank/DDBJ databases">
        <title>Flavobacterium sp., isolated from activated sludge.</title>
        <authorList>
            <person name="Ran Q."/>
        </authorList>
    </citation>
    <scope>NUCLEOTIDE SEQUENCE [LARGE SCALE GENOMIC DNA]</scope>
    <source>
        <strain evidence="1 2">HXWNR69</strain>
    </source>
</reference>
<keyword evidence="1" id="KW-0808">Transferase</keyword>
<dbReference type="Pfam" id="PF08843">
    <property type="entry name" value="AbiEii"/>
    <property type="match status" value="1"/>
</dbReference>
<dbReference type="GO" id="GO:0016740">
    <property type="term" value="F:transferase activity"/>
    <property type="evidence" value="ECO:0007669"/>
    <property type="project" value="UniProtKB-KW"/>
</dbReference>
<keyword evidence="2" id="KW-1185">Reference proteome</keyword>
<name>A0ABT0TFE5_9FLAO</name>
<dbReference type="EMBL" id="JAMLJN010000003">
    <property type="protein sequence ID" value="MCL9769702.1"/>
    <property type="molecule type" value="Genomic_DNA"/>
</dbReference>
<evidence type="ECO:0000313" key="2">
    <source>
        <dbReference type="Proteomes" id="UP001203342"/>
    </source>
</evidence>
<evidence type="ECO:0000313" key="1">
    <source>
        <dbReference type="EMBL" id="MCL9769702.1"/>
    </source>
</evidence>
<dbReference type="Gene3D" id="3.10.450.620">
    <property type="entry name" value="JHP933, nucleotidyltransferase-like core domain"/>
    <property type="match status" value="1"/>
</dbReference>
<organism evidence="1 2">
    <name type="scientific">Flavobacterium fragile</name>
    <dbReference type="NCBI Taxonomy" id="2949085"/>
    <lineage>
        <taxon>Bacteria</taxon>
        <taxon>Pseudomonadati</taxon>
        <taxon>Bacteroidota</taxon>
        <taxon>Flavobacteriia</taxon>
        <taxon>Flavobacteriales</taxon>
        <taxon>Flavobacteriaceae</taxon>
        <taxon>Flavobacterium</taxon>
    </lineage>
</organism>
<dbReference type="InterPro" id="IPR014942">
    <property type="entry name" value="AbiEii"/>
</dbReference>
<comment type="caution">
    <text evidence="1">The sequence shown here is derived from an EMBL/GenBank/DDBJ whole genome shotgun (WGS) entry which is preliminary data.</text>
</comment>
<protein>
    <submittedName>
        <fullName evidence="1">Nucleotidyl transferase AbiEii/AbiGii toxin family protein</fullName>
    </submittedName>
</protein>
<proteinExistence type="predicted"/>
<accession>A0ABT0TFE5</accession>
<sequence length="281" mass="32630">MSSSVFDQMMGRYTIQTVDDRTNALHEVMQQIALAGLYRAGFFNKAAFYGGTCLRIFHALPRFSEDLDFSLLQPDPNFTISDYFDAIVDEFKALGREVVISKKEEKKQSPVESAFLKDTTEIYNIHFQSTPSIKIKIEVDLQPPLGFSTEPKLLLLPFSFMVPCYTLPDLFAGKMHAMLFRSWNNRVKGRDWYDFEWYVRHSIPLGFEHFIKRAQQTHGYDSTLMTPTIFKELLKKRILETDINLVKNDVQPFIKDSSEIAIWSTDYFLQLVDHIKISSNH</sequence>